<dbReference type="InParanoid" id="L0ADE8"/>
<dbReference type="AlphaFoldDB" id="L0ADE8"/>
<sequence length="86" mass="9905">MRITLSWEYCDICKRRNRTTLCKINNKEFIKVCPHCIALLSEIIECNGGQMKYPRAKTKEKGSKVVKKDLLDSIEREINGINSSAE</sequence>
<name>L0ADE8_CALLD</name>
<organism evidence="1 2">
    <name type="scientific">Caldisphaera lagunensis (strain DSM 15908 / JCM 11604 / ANMR 0165 / IC-154)</name>
    <dbReference type="NCBI Taxonomy" id="1056495"/>
    <lineage>
        <taxon>Archaea</taxon>
        <taxon>Thermoproteota</taxon>
        <taxon>Thermoprotei</taxon>
        <taxon>Acidilobales</taxon>
        <taxon>Caldisphaeraceae</taxon>
        <taxon>Caldisphaera</taxon>
    </lineage>
</organism>
<evidence type="ECO:0000313" key="1">
    <source>
        <dbReference type="EMBL" id="AFZ71075.1"/>
    </source>
</evidence>
<dbReference type="EMBL" id="CP003378">
    <property type="protein sequence ID" value="AFZ71075.1"/>
    <property type="molecule type" value="Genomic_DNA"/>
</dbReference>
<reference evidence="2" key="1">
    <citation type="submission" date="2012-03" db="EMBL/GenBank/DDBJ databases">
        <title>Complete genome of Caldisphaera lagunensis DSM 15908.</title>
        <authorList>
            <person name="Lucas S."/>
            <person name="Copeland A."/>
            <person name="Lapidus A."/>
            <person name="Glavina del Rio T."/>
            <person name="Dalin E."/>
            <person name="Tice H."/>
            <person name="Bruce D."/>
            <person name="Goodwin L."/>
            <person name="Pitluck S."/>
            <person name="Peters L."/>
            <person name="Mikhailova N."/>
            <person name="Teshima H."/>
            <person name="Kyrpides N."/>
            <person name="Mavromatis K."/>
            <person name="Ivanova N."/>
            <person name="Brettin T."/>
            <person name="Detter J.C."/>
            <person name="Han C."/>
            <person name="Larimer F."/>
            <person name="Land M."/>
            <person name="Hauser L."/>
            <person name="Markowitz V."/>
            <person name="Cheng J.-F."/>
            <person name="Hugenholtz P."/>
            <person name="Woyke T."/>
            <person name="Wu D."/>
            <person name="Spring S."/>
            <person name="Schroeder M."/>
            <person name="Brambilla E."/>
            <person name="Klenk H.-P."/>
            <person name="Eisen J.A."/>
        </authorList>
    </citation>
    <scope>NUCLEOTIDE SEQUENCE [LARGE SCALE GENOMIC DNA]</scope>
    <source>
        <strain evidence="2">DSM 15908 / JCM 11604 / IC-154</strain>
    </source>
</reference>
<dbReference type="Proteomes" id="UP000010469">
    <property type="component" value="Chromosome"/>
</dbReference>
<keyword evidence="2" id="KW-1185">Reference proteome</keyword>
<dbReference type="STRING" id="1056495.Calag_1366"/>
<dbReference type="RefSeq" id="WP_015232972.1">
    <property type="nucleotide sequence ID" value="NC_019791.1"/>
</dbReference>
<proteinExistence type="predicted"/>
<gene>
    <name evidence="1" type="ordered locus">Calag_1366</name>
</gene>
<dbReference type="OrthoDB" id="384896at2157"/>
<evidence type="ECO:0000313" key="2">
    <source>
        <dbReference type="Proteomes" id="UP000010469"/>
    </source>
</evidence>
<accession>L0ADE8</accession>
<dbReference type="eggNOG" id="arCOG13714">
    <property type="taxonomic scope" value="Archaea"/>
</dbReference>
<dbReference type="KEGG" id="clg:Calag_1366"/>
<protein>
    <submittedName>
        <fullName evidence="1">Uncharacterized protein</fullName>
    </submittedName>
</protein>
<dbReference type="HOGENOM" id="CLU_2490255_0_0_2"/>
<dbReference type="GeneID" id="14212626"/>